<dbReference type="Pfam" id="PF04305">
    <property type="entry name" value="DUF455"/>
    <property type="match status" value="1"/>
</dbReference>
<dbReference type="InterPro" id="IPR007402">
    <property type="entry name" value="DUF455"/>
</dbReference>
<dbReference type="AlphaFoldDB" id="A0A1W0D5U3"/>
<dbReference type="Proteomes" id="UP000192721">
    <property type="component" value="Unassembled WGS sequence"/>
</dbReference>
<dbReference type="PANTHER" id="PTHR42782">
    <property type="entry name" value="SI:CH73-314G15.3"/>
    <property type="match status" value="1"/>
</dbReference>
<accession>A0A1W0D5U3</accession>
<sequence length="277" mass="30862">MSKPTSLYPQLEAALLCRDVERKMALAVEALHGWRVDALPRSADAPPPYPLPEAGRPPLPELVHPSKVPKRSLSTRQGHAALLHAIAHIEFNAVNLALDAAWRFRAMPDAFVSDWLQVAAEEARHFSLLLRRLRELGHDYGDFPAHNGLWAMSCKTDYDPLARMALVPRVLEARGLDVTPGIQRRLAGIGDHASVAVLDIILREEVGHVRIGNAWFGRLCRQRGLEPETCFQELLRRHDVQLYRGAYNLAARERAGFSARELEALRALCEDDTASAG</sequence>
<dbReference type="InterPro" id="IPR011197">
    <property type="entry name" value="UCP012318"/>
</dbReference>
<reference evidence="1 2" key="1">
    <citation type="submission" date="2017-02" db="EMBL/GenBank/DDBJ databases">
        <title>Chromobacterium haemolyticum H5244.</title>
        <authorList>
            <person name="Gulvik C.A."/>
        </authorList>
    </citation>
    <scope>NUCLEOTIDE SEQUENCE [LARGE SCALE GENOMIC DNA]</scope>
    <source>
        <strain evidence="1 2">H5244</strain>
    </source>
</reference>
<evidence type="ECO:0000313" key="1">
    <source>
        <dbReference type="EMBL" id="OQS42364.1"/>
    </source>
</evidence>
<dbReference type="PANTHER" id="PTHR42782:SF4">
    <property type="entry name" value="DUF455 DOMAIN-CONTAINING PROTEIN"/>
    <property type="match status" value="1"/>
</dbReference>
<evidence type="ECO:0000313" key="2">
    <source>
        <dbReference type="Proteomes" id="UP000192721"/>
    </source>
</evidence>
<dbReference type="CDD" id="cd00657">
    <property type="entry name" value="Ferritin_like"/>
    <property type="match status" value="1"/>
</dbReference>
<organism evidence="1 2">
    <name type="scientific">Chromobacterium haemolyticum</name>
    <dbReference type="NCBI Taxonomy" id="394935"/>
    <lineage>
        <taxon>Bacteria</taxon>
        <taxon>Pseudomonadati</taxon>
        <taxon>Pseudomonadota</taxon>
        <taxon>Betaproteobacteria</taxon>
        <taxon>Neisseriales</taxon>
        <taxon>Chromobacteriaceae</taxon>
        <taxon>Chromobacterium</taxon>
    </lineage>
</organism>
<dbReference type="EMBL" id="MUKV01000005">
    <property type="protein sequence ID" value="OQS42364.1"/>
    <property type="molecule type" value="Genomic_DNA"/>
</dbReference>
<dbReference type="InterPro" id="IPR009078">
    <property type="entry name" value="Ferritin-like_SF"/>
</dbReference>
<dbReference type="SUPFAM" id="SSF47240">
    <property type="entry name" value="Ferritin-like"/>
    <property type="match status" value="1"/>
</dbReference>
<comment type="caution">
    <text evidence="1">The sequence shown here is derived from an EMBL/GenBank/DDBJ whole genome shotgun (WGS) entry which is preliminary data.</text>
</comment>
<gene>
    <name evidence="1" type="ORF">B0T45_06135</name>
</gene>
<protein>
    <recommendedName>
        <fullName evidence="3">DUF455 domain-containing protein</fullName>
    </recommendedName>
</protein>
<dbReference type="PIRSF" id="PIRSF012318">
    <property type="entry name" value="UCP012318"/>
    <property type="match status" value="1"/>
</dbReference>
<proteinExistence type="predicted"/>
<evidence type="ECO:0008006" key="3">
    <source>
        <dbReference type="Google" id="ProtNLM"/>
    </source>
</evidence>
<dbReference type="RefSeq" id="WP_081554939.1">
    <property type="nucleotide sequence ID" value="NZ_MUKV01000005.1"/>
</dbReference>
<name>A0A1W0D5U3_9NEIS</name>